<reference evidence="2" key="1">
    <citation type="journal article" date="2006" name="PLoS Biol.">
        <title>Macronuclear genome sequence of the ciliate Tetrahymena thermophila, a model eukaryote.</title>
        <authorList>
            <person name="Eisen J.A."/>
            <person name="Coyne R.S."/>
            <person name="Wu M."/>
            <person name="Wu D."/>
            <person name="Thiagarajan M."/>
            <person name="Wortman J.R."/>
            <person name="Badger J.H."/>
            <person name="Ren Q."/>
            <person name="Amedeo P."/>
            <person name="Jones K.M."/>
            <person name="Tallon L.J."/>
            <person name="Delcher A.L."/>
            <person name="Salzberg S.L."/>
            <person name="Silva J.C."/>
            <person name="Haas B.J."/>
            <person name="Majoros W.H."/>
            <person name="Farzad M."/>
            <person name="Carlton J.M."/>
            <person name="Smith R.K. Jr."/>
            <person name="Garg J."/>
            <person name="Pearlman R.E."/>
            <person name="Karrer K.M."/>
            <person name="Sun L."/>
            <person name="Manning G."/>
            <person name="Elde N.C."/>
            <person name="Turkewitz A.P."/>
            <person name="Asai D.J."/>
            <person name="Wilkes D.E."/>
            <person name="Wang Y."/>
            <person name="Cai H."/>
            <person name="Collins K."/>
            <person name="Stewart B.A."/>
            <person name="Lee S.R."/>
            <person name="Wilamowska K."/>
            <person name="Weinberg Z."/>
            <person name="Ruzzo W.L."/>
            <person name="Wloga D."/>
            <person name="Gaertig J."/>
            <person name="Frankel J."/>
            <person name="Tsao C.-C."/>
            <person name="Gorovsky M.A."/>
            <person name="Keeling P.J."/>
            <person name="Waller R.F."/>
            <person name="Patron N.J."/>
            <person name="Cherry J.M."/>
            <person name="Stover N.A."/>
            <person name="Krieger C.J."/>
            <person name="del Toro C."/>
            <person name="Ryder H.F."/>
            <person name="Williamson S.C."/>
            <person name="Barbeau R.A."/>
            <person name="Hamilton E.P."/>
            <person name="Orias E."/>
        </authorList>
    </citation>
    <scope>NUCLEOTIDE SEQUENCE [LARGE SCALE GENOMIC DNA]</scope>
    <source>
        <strain evidence="2">SB210</strain>
    </source>
</reference>
<dbReference type="KEGG" id="tet:TTHERM_00123620"/>
<gene>
    <name evidence="1" type="ORF">TTHERM_00123620</name>
</gene>
<sequence>MEQALQSVMDLYIKTSLVKKCVQKEHSIMQIKKDVKNTTLFVQNALLQILEKFIDSDNTKLEEIQCVTKCSSGSYPNPQETMSCLSCHQNSKTCI</sequence>
<dbReference type="EMBL" id="GG662798">
    <property type="protein sequence ID" value="EAR90614.1"/>
    <property type="molecule type" value="Genomic_DNA"/>
</dbReference>
<dbReference type="SUPFAM" id="SSF57184">
    <property type="entry name" value="Growth factor receptor domain"/>
    <property type="match status" value="1"/>
</dbReference>
<dbReference type="GeneID" id="7833242"/>
<evidence type="ECO:0000313" key="1">
    <source>
        <dbReference type="EMBL" id="EAR90614.1"/>
    </source>
</evidence>
<dbReference type="OrthoDB" id="409374at2759"/>
<dbReference type="RefSeq" id="XP_001010859.1">
    <property type="nucleotide sequence ID" value="XM_001010859.1"/>
</dbReference>
<protein>
    <submittedName>
        <fullName evidence="1">Uncharacterized protein</fullName>
    </submittedName>
</protein>
<dbReference type="Gene3D" id="2.10.220.10">
    <property type="entry name" value="Hormone Receptor, Insulin-like Growth Factor Receptor 1, Chain A, domain 2"/>
    <property type="match status" value="1"/>
</dbReference>
<name>Q22YQ7_TETTS</name>
<accession>Q22YQ7</accession>
<organism evidence="1 2">
    <name type="scientific">Tetrahymena thermophila (strain SB210)</name>
    <dbReference type="NCBI Taxonomy" id="312017"/>
    <lineage>
        <taxon>Eukaryota</taxon>
        <taxon>Sar</taxon>
        <taxon>Alveolata</taxon>
        <taxon>Ciliophora</taxon>
        <taxon>Intramacronucleata</taxon>
        <taxon>Oligohymenophorea</taxon>
        <taxon>Hymenostomatida</taxon>
        <taxon>Tetrahymenina</taxon>
        <taxon>Tetrahymenidae</taxon>
        <taxon>Tetrahymena</taxon>
    </lineage>
</organism>
<evidence type="ECO:0000313" key="2">
    <source>
        <dbReference type="Proteomes" id="UP000009168"/>
    </source>
</evidence>
<dbReference type="InParanoid" id="Q22YQ7"/>
<dbReference type="AlphaFoldDB" id="Q22YQ7"/>
<keyword evidence="2" id="KW-1185">Reference proteome</keyword>
<dbReference type="InterPro" id="IPR009030">
    <property type="entry name" value="Growth_fac_rcpt_cys_sf"/>
</dbReference>
<dbReference type="Proteomes" id="UP000009168">
    <property type="component" value="Unassembled WGS sequence"/>
</dbReference>
<dbReference type="HOGENOM" id="CLU_2377468_0_0_1"/>
<proteinExistence type="predicted"/>